<proteinExistence type="predicted"/>
<dbReference type="Proteomes" id="UP000824540">
    <property type="component" value="Unassembled WGS sequence"/>
</dbReference>
<evidence type="ECO:0000313" key="3">
    <source>
        <dbReference type="Proteomes" id="UP000824540"/>
    </source>
</evidence>
<sequence>MTPGTWRTLRWCADSSSVGRPSVSRCPSPSDQQLNPSGWIRWAVWGMRRPCGSAPQQSGDRRTVDTSRT</sequence>
<keyword evidence="3" id="KW-1185">Reference proteome</keyword>
<dbReference type="AlphaFoldDB" id="A0A8T2MQU7"/>
<comment type="caution">
    <text evidence="2">The sequence shown here is derived from an EMBL/GenBank/DDBJ whole genome shotgun (WGS) entry which is preliminary data.</text>
</comment>
<reference evidence="2" key="1">
    <citation type="thesis" date="2021" institute="BYU ScholarsArchive" country="Provo, UT, USA">
        <title>Applications of and Algorithms for Genome Assembly and Genomic Analyses with an Emphasis on Marine Teleosts.</title>
        <authorList>
            <person name="Pickett B.D."/>
        </authorList>
    </citation>
    <scope>NUCLEOTIDE SEQUENCE</scope>
    <source>
        <strain evidence="2">HI-2016</strain>
    </source>
</reference>
<feature type="compositionally biased region" description="Basic and acidic residues" evidence="1">
    <location>
        <begin position="59"/>
        <end position="69"/>
    </location>
</feature>
<protein>
    <submittedName>
        <fullName evidence="2">Uncharacterized protein</fullName>
    </submittedName>
</protein>
<evidence type="ECO:0000313" key="2">
    <source>
        <dbReference type="EMBL" id="KAG9329926.1"/>
    </source>
</evidence>
<accession>A0A8T2MQU7</accession>
<name>A0A8T2MQU7_9TELE</name>
<feature type="region of interest" description="Disordered" evidence="1">
    <location>
        <begin position="50"/>
        <end position="69"/>
    </location>
</feature>
<dbReference type="EMBL" id="JAFBMS010000839">
    <property type="protein sequence ID" value="KAG9329926.1"/>
    <property type="molecule type" value="Genomic_DNA"/>
</dbReference>
<gene>
    <name evidence="2" type="ORF">JZ751_028542</name>
</gene>
<organism evidence="2 3">
    <name type="scientific">Albula glossodonta</name>
    <name type="common">roundjaw bonefish</name>
    <dbReference type="NCBI Taxonomy" id="121402"/>
    <lineage>
        <taxon>Eukaryota</taxon>
        <taxon>Metazoa</taxon>
        <taxon>Chordata</taxon>
        <taxon>Craniata</taxon>
        <taxon>Vertebrata</taxon>
        <taxon>Euteleostomi</taxon>
        <taxon>Actinopterygii</taxon>
        <taxon>Neopterygii</taxon>
        <taxon>Teleostei</taxon>
        <taxon>Albuliformes</taxon>
        <taxon>Albulidae</taxon>
        <taxon>Albula</taxon>
    </lineage>
</organism>
<evidence type="ECO:0000256" key="1">
    <source>
        <dbReference type="SAM" id="MobiDB-lite"/>
    </source>
</evidence>